<name>A0A2P2KQ52_RHIMU</name>
<dbReference type="AlphaFoldDB" id="A0A2P2KQ52"/>
<reference evidence="1" key="1">
    <citation type="submission" date="2018-02" db="EMBL/GenBank/DDBJ databases">
        <title>Rhizophora mucronata_Transcriptome.</title>
        <authorList>
            <person name="Meera S.P."/>
            <person name="Sreeshan A."/>
            <person name="Augustine A."/>
        </authorList>
    </citation>
    <scope>NUCLEOTIDE SEQUENCE</scope>
    <source>
        <tissue evidence="1">Leaf</tissue>
    </source>
</reference>
<sequence>MVILYYLFIFGIKALLLSTKNNGLQMRACNEL</sequence>
<protein>
    <submittedName>
        <fullName evidence="1">Uncharacterized protein</fullName>
    </submittedName>
</protein>
<proteinExistence type="predicted"/>
<evidence type="ECO:0000313" key="1">
    <source>
        <dbReference type="EMBL" id="MBX07842.1"/>
    </source>
</evidence>
<accession>A0A2P2KQ52</accession>
<organism evidence="1">
    <name type="scientific">Rhizophora mucronata</name>
    <name type="common">Asiatic mangrove</name>
    <dbReference type="NCBI Taxonomy" id="61149"/>
    <lineage>
        <taxon>Eukaryota</taxon>
        <taxon>Viridiplantae</taxon>
        <taxon>Streptophyta</taxon>
        <taxon>Embryophyta</taxon>
        <taxon>Tracheophyta</taxon>
        <taxon>Spermatophyta</taxon>
        <taxon>Magnoliopsida</taxon>
        <taxon>eudicotyledons</taxon>
        <taxon>Gunneridae</taxon>
        <taxon>Pentapetalae</taxon>
        <taxon>rosids</taxon>
        <taxon>fabids</taxon>
        <taxon>Malpighiales</taxon>
        <taxon>Rhizophoraceae</taxon>
        <taxon>Rhizophora</taxon>
    </lineage>
</organism>
<dbReference type="EMBL" id="GGEC01027358">
    <property type="protein sequence ID" value="MBX07842.1"/>
    <property type="molecule type" value="Transcribed_RNA"/>
</dbReference>